<gene>
    <name evidence="1" type="ORF">SCMU_39690</name>
</gene>
<dbReference type="RefSeq" id="WP_229230760.1">
    <property type="nucleotide sequence ID" value="NZ_AP024525.1"/>
</dbReference>
<dbReference type="EMBL" id="AP024525">
    <property type="protein sequence ID" value="BCT78127.1"/>
    <property type="molecule type" value="Genomic_DNA"/>
</dbReference>
<keyword evidence="2" id="KW-1185">Reference proteome</keyword>
<accession>A0ABM7Q0P0</accession>
<dbReference type="InterPro" id="IPR019587">
    <property type="entry name" value="Polyketide_cyclase/dehydratase"/>
</dbReference>
<protein>
    <recommendedName>
        <fullName evidence="3">Polyketide cyclase</fullName>
    </recommendedName>
</protein>
<evidence type="ECO:0008006" key="3">
    <source>
        <dbReference type="Google" id="ProtNLM"/>
    </source>
</evidence>
<dbReference type="Proteomes" id="UP001319861">
    <property type="component" value="Chromosome"/>
</dbReference>
<dbReference type="Pfam" id="PF10604">
    <property type="entry name" value="Polyketide_cyc2"/>
    <property type="match status" value="1"/>
</dbReference>
<dbReference type="InterPro" id="IPR023393">
    <property type="entry name" value="START-like_dom_sf"/>
</dbReference>
<dbReference type="SUPFAM" id="SSF55961">
    <property type="entry name" value="Bet v1-like"/>
    <property type="match status" value="1"/>
</dbReference>
<reference evidence="1 2" key="1">
    <citation type="journal article" date="2021" name="J. Biosci. Bioeng.">
        <title>Identification and characterization of a chc gene cluster responsible for the aromatization pathway of cyclohexanecarboxylate degradation in Sinomonas cyclohexanicum ATCC 51369.</title>
        <authorList>
            <person name="Yamamoto T."/>
            <person name="Hasegawa Y."/>
            <person name="Lau P.C.K."/>
            <person name="Iwaki H."/>
        </authorList>
    </citation>
    <scope>NUCLEOTIDE SEQUENCE [LARGE SCALE GENOMIC DNA]</scope>
    <source>
        <strain evidence="1 2">ATCC 51369</strain>
    </source>
</reference>
<proteinExistence type="predicted"/>
<evidence type="ECO:0000313" key="1">
    <source>
        <dbReference type="EMBL" id="BCT78127.1"/>
    </source>
</evidence>
<dbReference type="Gene3D" id="3.30.530.20">
    <property type="match status" value="1"/>
</dbReference>
<evidence type="ECO:0000313" key="2">
    <source>
        <dbReference type="Proteomes" id="UP001319861"/>
    </source>
</evidence>
<sequence length="161" mass="18153">MSEHEYKHTYTVAINAPVHAVFEHCRDPRNMFAGHPKIHVEDATLAPEGVGTVAHVLNKATPGLTEHVTHEFTEFVPDERIVITSHLKVLNRDLKQHVGWTWTFVPEGEGTRLDVAFENTDITWFEDVMYAWGGGEQWAKTVNGWLDHIKTAVEKTSAAAQ</sequence>
<name>A0ABM7Q0P0_SINCY</name>
<organism evidence="1 2">
    <name type="scientific">Sinomonas cyclohexanicum</name>
    <name type="common">Corynebacterium cyclohexanicum</name>
    <dbReference type="NCBI Taxonomy" id="322009"/>
    <lineage>
        <taxon>Bacteria</taxon>
        <taxon>Bacillati</taxon>
        <taxon>Actinomycetota</taxon>
        <taxon>Actinomycetes</taxon>
        <taxon>Micrococcales</taxon>
        <taxon>Micrococcaceae</taxon>
        <taxon>Sinomonas</taxon>
    </lineage>
</organism>